<dbReference type="PANTHER" id="PTHR42101">
    <property type="entry name" value="CHROMOSOME 16, WHOLE GENOME SHOTGUN SEQUENCE"/>
    <property type="match status" value="1"/>
</dbReference>
<feature type="transmembrane region" description="Helical" evidence="2">
    <location>
        <begin position="347"/>
        <end position="370"/>
    </location>
</feature>
<evidence type="ECO:0000313" key="3">
    <source>
        <dbReference type="EMBL" id="EOO03883.1"/>
    </source>
</evidence>
<feature type="transmembrane region" description="Helical" evidence="2">
    <location>
        <begin position="416"/>
        <end position="435"/>
    </location>
</feature>
<dbReference type="RefSeq" id="XP_007911283.1">
    <property type="nucleotide sequence ID" value="XM_007913092.1"/>
</dbReference>
<dbReference type="AlphaFoldDB" id="R8BWZ7"/>
<dbReference type="GeneID" id="19325476"/>
<sequence length="513" mass="58746">MIGFAVVAPNFDPSDQNKQTFRTMSIILMVSRLLMVVQYATIIWHVRKYQKAKLPLSLMVGLHFVAAMIYLGITFRFRDYNSRVYIAWYIIAVLETALNVGFSLVWDVLSFKGTHLVNRMSLLTLIIIGEGIIVVCTNVTTIVKNPNSWTGATIGVITAGIATMYIVYQIYFDWQRHIHLPPIRQLCWAFLHFPFHLALTLFVEGSSQFIIWWKILEVIFGFSDKIDNAFSADVPDGANYKTWFLNTLNKTVSDVFELYPPVYVNTYIDYDDSLDKLKGLNESFYELPTLDSSESSRIFNESIVNIFTTVENSLFTSFKIDSIAETEYSGDASEFETEVNTENWDRFYLVFIYTFVAAGIVLILMNLLFIISRMKRWTAFNIFRAVLNFLIGLGLALVSLISLNDHDASQFQSTPWILPTLCLTFFFILVVNHLPKPPPLFFKKRNKTSKPENTVLLGGPQYGPPQAQWPGQPHAPTEYNNGGYNNAQYDNGQYNNTQYNSQYSNEQYKNVAL</sequence>
<keyword evidence="2" id="KW-0472">Membrane</keyword>
<dbReference type="HOGENOM" id="CLU_016136_1_0_1"/>
<dbReference type="EMBL" id="KB932812">
    <property type="protein sequence ID" value="EOO03883.1"/>
    <property type="molecule type" value="Genomic_DNA"/>
</dbReference>
<name>R8BWZ7_PHAM7</name>
<feature type="transmembrane region" description="Helical" evidence="2">
    <location>
        <begin position="121"/>
        <end position="143"/>
    </location>
</feature>
<feature type="transmembrane region" description="Helical" evidence="2">
    <location>
        <begin position="382"/>
        <end position="404"/>
    </location>
</feature>
<accession>R8BWZ7</accession>
<dbReference type="InterPro" id="IPR010640">
    <property type="entry name" value="Low_temperature_requirement_A"/>
</dbReference>
<organism evidence="3 4">
    <name type="scientific">Phaeoacremonium minimum (strain UCR-PA7)</name>
    <name type="common">Esca disease fungus</name>
    <name type="synonym">Togninia minima</name>
    <dbReference type="NCBI Taxonomy" id="1286976"/>
    <lineage>
        <taxon>Eukaryota</taxon>
        <taxon>Fungi</taxon>
        <taxon>Dikarya</taxon>
        <taxon>Ascomycota</taxon>
        <taxon>Pezizomycotina</taxon>
        <taxon>Sordariomycetes</taxon>
        <taxon>Sordariomycetidae</taxon>
        <taxon>Togniniales</taxon>
        <taxon>Togniniaceae</taxon>
        <taxon>Phaeoacremonium</taxon>
    </lineage>
</organism>
<gene>
    <name evidence="3" type="ORF">UCRPA7_497</name>
</gene>
<dbReference type="eggNOG" id="ENOG502RYB9">
    <property type="taxonomic scope" value="Eukaryota"/>
</dbReference>
<evidence type="ECO:0000256" key="1">
    <source>
        <dbReference type="SAM" id="MobiDB-lite"/>
    </source>
</evidence>
<dbReference type="OrthoDB" id="3177213at2759"/>
<dbReference type="Proteomes" id="UP000014074">
    <property type="component" value="Unassembled WGS sequence"/>
</dbReference>
<feature type="transmembrane region" description="Helical" evidence="2">
    <location>
        <begin position="85"/>
        <end position="109"/>
    </location>
</feature>
<keyword evidence="4" id="KW-1185">Reference proteome</keyword>
<reference evidence="4" key="1">
    <citation type="journal article" date="2013" name="Genome Announc.">
        <title>Draft genome sequence of the ascomycete Phaeoacremonium aleophilum strain UCR-PA7, a causal agent of the esca disease complex in grapevines.</title>
        <authorList>
            <person name="Blanco-Ulate B."/>
            <person name="Rolshausen P."/>
            <person name="Cantu D."/>
        </authorList>
    </citation>
    <scope>NUCLEOTIDE SEQUENCE [LARGE SCALE GENOMIC DNA]</scope>
    <source>
        <strain evidence="4">UCR-PA7</strain>
    </source>
</reference>
<dbReference type="KEGG" id="tmn:UCRPA7_497"/>
<protein>
    <submittedName>
        <fullName evidence="3">Uncharacterized protein</fullName>
    </submittedName>
</protein>
<keyword evidence="2" id="KW-0812">Transmembrane</keyword>
<evidence type="ECO:0000256" key="2">
    <source>
        <dbReference type="SAM" id="Phobius"/>
    </source>
</evidence>
<dbReference type="PANTHER" id="PTHR42101:SF1">
    <property type="entry name" value="LOW TEMPERATURE REQUIREMENT A"/>
    <property type="match status" value="1"/>
</dbReference>
<dbReference type="Pfam" id="PF06772">
    <property type="entry name" value="LtrA"/>
    <property type="match status" value="1"/>
</dbReference>
<proteinExistence type="predicted"/>
<feature type="transmembrane region" description="Helical" evidence="2">
    <location>
        <begin position="54"/>
        <end position="73"/>
    </location>
</feature>
<feature type="transmembrane region" description="Helical" evidence="2">
    <location>
        <begin position="20"/>
        <end position="42"/>
    </location>
</feature>
<feature type="transmembrane region" description="Helical" evidence="2">
    <location>
        <begin position="149"/>
        <end position="168"/>
    </location>
</feature>
<feature type="compositionally biased region" description="Polar residues" evidence="1">
    <location>
        <begin position="478"/>
        <end position="488"/>
    </location>
</feature>
<keyword evidence="2" id="KW-1133">Transmembrane helix</keyword>
<evidence type="ECO:0000313" key="4">
    <source>
        <dbReference type="Proteomes" id="UP000014074"/>
    </source>
</evidence>
<feature type="region of interest" description="Disordered" evidence="1">
    <location>
        <begin position="466"/>
        <end position="488"/>
    </location>
</feature>